<protein>
    <recommendedName>
        <fullName evidence="10">t-SNARE coiled-coil homology domain-containing protein</fullName>
    </recommendedName>
</protein>
<reference evidence="11 12" key="1">
    <citation type="journal article" date="2005" name="Nature">
        <title>The genome of the social amoeba Dictyostelium discoideum.</title>
        <authorList>
            <consortium name="The Dictyostelium discoideum Sequencing Consortium"/>
            <person name="Eichinger L."/>
            <person name="Pachebat J.A."/>
            <person name="Glockner G."/>
            <person name="Rajandream M.A."/>
            <person name="Sucgang R."/>
            <person name="Berriman M."/>
            <person name="Song J."/>
            <person name="Olsen R."/>
            <person name="Szafranski K."/>
            <person name="Xu Q."/>
            <person name="Tunggal B."/>
            <person name="Kummerfeld S."/>
            <person name="Madera M."/>
            <person name="Konfortov B.A."/>
            <person name="Rivero F."/>
            <person name="Bankier A.T."/>
            <person name="Lehmann R."/>
            <person name="Hamlin N."/>
            <person name="Davies R."/>
            <person name="Gaudet P."/>
            <person name="Fey P."/>
            <person name="Pilcher K."/>
            <person name="Chen G."/>
            <person name="Saunders D."/>
            <person name="Sodergren E."/>
            <person name="Davis P."/>
            <person name="Kerhornou A."/>
            <person name="Nie X."/>
            <person name="Hall N."/>
            <person name="Anjard C."/>
            <person name="Hemphill L."/>
            <person name="Bason N."/>
            <person name="Farbrother P."/>
            <person name="Desany B."/>
            <person name="Just E."/>
            <person name="Morio T."/>
            <person name="Rost R."/>
            <person name="Churcher C."/>
            <person name="Cooper J."/>
            <person name="Haydock S."/>
            <person name="van Driessche N."/>
            <person name="Cronin A."/>
            <person name="Goodhead I."/>
            <person name="Muzny D."/>
            <person name="Mourier T."/>
            <person name="Pain A."/>
            <person name="Lu M."/>
            <person name="Harper D."/>
            <person name="Lindsay R."/>
            <person name="Hauser H."/>
            <person name="James K."/>
            <person name="Quiles M."/>
            <person name="Madan Babu M."/>
            <person name="Saito T."/>
            <person name="Buchrieser C."/>
            <person name="Wardroper A."/>
            <person name="Felder M."/>
            <person name="Thangavelu M."/>
            <person name="Johnson D."/>
            <person name="Knights A."/>
            <person name="Loulseged H."/>
            <person name="Mungall K."/>
            <person name="Oliver K."/>
            <person name="Price C."/>
            <person name="Quail M.A."/>
            <person name="Urushihara H."/>
            <person name="Hernandez J."/>
            <person name="Rabbinowitsch E."/>
            <person name="Steffen D."/>
            <person name="Sanders M."/>
            <person name="Ma J."/>
            <person name="Kohara Y."/>
            <person name="Sharp S."/>
            <person name="Simmonds M."/>
            <person name="Spiegler S."/>
            <person name="Tivey A."/>
            <person name="Sugano S."/>
            <person name="White B."/>
            <person name="Walker D."/>
            <person name="Woodward J."/>
            <person name="Winckler T."/>
            <person name="Tanaka Y."/>
            <person name="Shaulsky G."/>
            <person name="Schleicher M."/>
            <person name="Weinstock G."/>
            <person name="Rosenthal A."/>
            <person name="Cox E.C."/>
            <person name="Chisholm R.L."/>
            <person name="Gibbs R."/>
            <person name="Loomis W.F."/>
            <person name="Platzer M."/>
            <person name="Kay R.R."/>
            <person name="Williams J."/>
            <person name="Dear P.H."/>
            <person name="Noegel A.A."/>
            <person name="Barrell B."/>
            <person name="Kuspa A."/>
        </authorList>
    </citation>
    <scope>NUCLEOTIDE SEQUENCE [LARGE SCALE GENOMIC DNA]</scope>
    <source>
        <strain evidence="11 12">AX4</strain>
    </source>
</reference>
<keyword evidence="5" id="KW-0653">Protein transport</keyword>
<feature type="coiled-coil region" evidence="9">
    <location>
        <begin position="5"/>
        <end position="50"/>
    </location>
</feature>
<dbReference type="GO" id="GO:0031902">
    <property type="term" value="C:late endosome membrane"/>
    <property type="evidence" value="ECO:0000318"/>
    <property type="project" value="GO_Central"/>
</dbReference>
<dbReference type="STRING" id="44689.Q553C3"/>
<dbReference type="Pfam" id="PF12352">
    <property type="entry name" value="V-SNARE_C"/>
    <property type="match status" value="1"/>
</dbReference>
<dbReference type="VEuPathDB" id="AmoebaDB:DDB_G0275765"/>
<comment type="subcellular location">
    <subcellularLocation>
        <location evidence="1">Membrane</location>
        <topology evidence="1">Single-pass type IV membrane protein</topology>
    </subcellularLocation>
</comment>
<dbReference type="SUPFAM" id="SSF58038">
    <property type="entry name" value="SNARE fusion complex"/>
    <property type="match status" value="1"/>
</dbReference>
<evidence type="ECO:0000259" key="10">
    <source>
        <dbReference type="PROSITE" id="PS50192"/>
    </source>
</evidence>
<keyword evidence="4" id="KW-0812">Transmembrane</keyword>
<dbReference type="GO" id="GO:0000149">
    <property type="term" value="F:SNARE binding"/>
    <property type="evidence" value="ECO:0000318"/>
    <property type="project" value="GO_Central"/>
</dbReference>
<proteinExistence type="inferred from homology"/>
<dbReference type="SMART" id="SM00397">
    <property type="entry name" value="t_SNARE"/>
    <property type="match status" value="1"/>
</dbReference>
<keyword evidence="7 9" id="KW-0175">Coiled coil</keyword>
<dbReference type="OMA" id="DKMSKRW"/>
<dbReference type="HOGENOM" id="CLU_1470785_0_0_1"/>
<dbReference type="KEGG" id="ddi:DDB_G0275765"/>
<evidence type="ECO:0000256" key="4">
    <source>
        <dbReference type="ARBA" id="ARBA00022692"/>
    </source>
</evidence>
<comment type="similarity">
    <text evidence="2">Belongs to the VTI1 family.</text>
</comment>
<dbReference type="EMBL" id="AAFI02000013">
    <property type="protein sequence ID" value="EAL69633.1"/>
    <property type="molecule type" value="Genomic_DNA"/>
</dbReference>
<dbReference type="FunFam" id="1.20.5.110:FF:000002">
    <property type="entry name" value="Vesicle transport through interaction with t-SNAREsB"/>
    <property type="match status" value="1"/>
</dbReference>
<comment type="caution">
    <text evidence="11">The sequence shown here is derived from an EMBL/GenBank/DDBJ whole genome shotgun (WGS) entry which is preliminary data.</text>
</comment>
<dbReference type="eggNOG" id="ENOG502RI1Q">
    <property type="taxonomic scope" value="Eukaryota"/>
</dbReference>
<evidence type="ECO:0000256" key="3">
    <source>
        <dbReference type="ARBA" id="ARBA00022448"/>
    </source>
</evidence>
<evidence type="ECO:0000256" key="6">
    <source>
        <dbReference type="ARBA" id="ARBA00022989"/>
    </source>
</evidence>
<evidence type="ECO:0000256" key="8">
    <source>
        <dbReference type="ARBA" id="ARBA00023136"/>
    </source>
</evidence>
<dbReference type="Proteomes" id="UP000002195">
    <property type="component" value="Unassembled WGS sequence"/>
</dbReference>
<name>Q553C3_DICDI</name>
<dbReference type="GO" id="GO:0006906">
    <property type="term" value="P:vesicle fusion"/>
    <property type="evidence" value="ECO:0000318"/>
    <property type="project" value="GO_Central"/>
</dbReference>
<feature type="domain" description="T-SNARE coiled-coil homology" evidence="10">
    <location>
        <begin position="117"/>
        <end position="179"/>
    </location>
</feature>
<dbReference type="GO" id="GO:0005484">
    <property type="term" value="F:SNAP receptor activity"/>
    <property type="evidence" value="ECO:0000318"/>
    <property type="project" value="GO_Central"/>
</dbReference>
<dbReference type="RefSeq" id="XP_643497.1">
    <property type="nucleotide sequence ID" value="XM_638405.1"/>
</dbReference>
<dbReference type="PROSITE" id="PS50192">
    <property type="entry name" value="T_SNARE"/>
    <property type="match status" value="1"/>
</dbReference>
<dbReference type="Gene3D" id="1.20.5.110">
    <property type="match status" value="1"/>
</dbReference>
<dbReference type="PaxDb" id="44689-DDB0202500"/>
<dbReference type="GeneID" id="8620078"/>
<dbReference type="GO" id="GO:0012507">
    <property type="term" value="C:ER to Golgi transport vesicle membrane"/>
    <property type="evidence" value="ECO:0000318"/>
    <property type="project" value="GO_Central"/>
</dbReference>
<keyword evidence="12" id="KW-1185">Reference proteome</keyword>
<dbReference type="GO" id="GO:0005789">
    <property type="term" value="C:endoplasmic reticulum membrane"/>
    <property type="evidence" value="ECO:0000318"/>
    <property type="project" value="GO_Central"/>
</dbReference>
<evidence type="ECO:0000256" key="9">
    <source>
        <dbReference type="SAM" id="Coils"/>
    </source>
</evidence>
<evidence type="ECO:0000256" key="5">
    <source>
        <dbReference type="ARBA" id="ARBA00022927"/>
    </source>
</evidence>
<evidence type="ECO:0000256" key="7">
    <source>
        <dbReference type="ARBA" id="ARBA00023054"/>
    </source>
</evidence>
<dbReference type="GO" id="GO:0005794">
    <property type="term" value="C:Golgi apparatus"/>
    <property type="evidence" value="ECO:0000318"/>
    <property type="project" value="GO_Central"/>
</dbReference>
<dbReference type="SMR" id="Q553C3"/>
<evidence type="ECO:0000313" key="12">
    <source>
        <dbReference type="Proteomes" id="UP000002195"/>
    </source>
</evidence>
<dbReference type="InParanoid" id="Q553C3"/>
<organism evidence="11 12">
    <name type="scientific">Dictyostelium discoideum</name>
    <name type="common">Social amoeba</name>
    <dbReference type="NCBI Taxonomy" id="44689"/>
    <lineage>
        <taxon>Eukaryota</taxon>
        <taxon>Amoebozoa</taxon>
        <taxon>Evosea</taxon>
        <taxon>Eumycetozoa</taxon>
        <taxon>Dictyostelia</taxon>
        <taxon>Dictyosteliales</taxon>
        <taxon>Dictyosteliaceae</taxon>
        <taxon>Dictyostelium</taxon>
    </lineage>
</organism>
<dbReference type="Reactome" id="R-DDI-114608">
    <property type="pathway name" value="Platelet degranulation"/>
</dbReference>
<dbReference type="dictyBase" id="DDB_G0275765"/>
<dbReference type="GO" id="GO:0015031">
    <property type="term" value="P:protein transport"/>
    <property type="evidence" value="ECO:0007669"/>
    <property type="project" value="UniProtKB-KW"/>
</dbReference>
<accession>Q553C3</accession>
<dbReference type="FunCoup" id="Q553C3">
    <property type="interactions" value="4"/>
</dbReference>
<dbReference type="GO" id="GO:0031201">
    <property type="term" value="C:SNARE complex"/>
    <property type="evidence" value="ECO:0000318"/>
    <property type="project" value="GO_Central"/>
</dbReference>
<evidence type="ECO:0000313" key="11">
    <source>
        <dbReference type="EMBL" id="EAL69633.1"/>
    </source>
</evidence>
<dbReference type="InterPro" id="IPR000727">
    <property type="entry name" value="T_SNARE_dom"/>
</dbReference>
<sequence length="184" mass="21479">MSYILNSYIEEINETLSNIENELKNNCNNKEKIKKLFENVENDISLLKLEYNNNNINNNINNDPNCRVVLSKYDQLKLQFNKSQLISNETFNNNSNNQSTNFNSSTNETREKILNLNKMMDNNTKMIQSARQEISSMTTLATDLSNTLHSQTEQMKNMDKKFDSIDANIDKSPKTIDKMSKRWF</sequence>
<keyword evidence="8" id="KW-0472">Membrane</keyword>
<keyword evidence="3" id="KW-0813">Transport</keyword>
<gene>
    <name evidence="11" type="ORF">DDB_G0275765</name>
</gene>
<evidence type="ECO:0000256" key="2">
    <source>
        <dbReference type="ARBA" id="ARBA00006108"/>
    </source>
</evidence>
<dbReference type="AlphaFoldDB" id="Q553C3"/>
<evidence type="ECO:0000256" key="1">
    <source>
        <dbReference type="ARBA" id="ARBA00004211"/>
    </source>
</evidence>
<keyword evidence="6" id="KW-1133">Transmembrane helix</keyword>